<protein>
    <submittedName>
        <fullName evidence="3">DUF3105 domain-containing protein</fullName>
    </submittedName>
</protein>
<dbReference type="PANTHER" id="PTHR34179">
    <property type="entry name" value="TUMOR PROTEIN P53-INDUCIBLE PROTEIN 13"/>
    <property type="match status" value="1"/>
</dbReference>
<dbReference type="EMBL" id="QKWH01000014">
    <property type="protein sequence ID" value="PZR51966.1"/>
    <property type="molecule type" value="Genomic_DNA"/>
</dbReference>
<reference evidence="3 4" key="1">
    <citation type="submission" date="2018-06" db="EMBL/GenBank/DDBJ databases">
        <title>Whole genome sequencing of a novel hydrocarbon degrading bacterial strain, PW21 isolated from oil contaminated produced water sample.</title>
        <authorList>
            <person name="Nagkirti P."/>
            <person name="Shaikh A."/>
            <person name="Gowdaman V."/>
            <person name="Engineer A.E."/>
            <person name="Dagar S."/>
            <person name="Dhakephalkar P.K."/>
        </authorList>
    </citation>
    <scope>NUCLEOTIDE SEQUENCE [LARGE SCALE GENOMIC DNA]</scope>
    <source>
        <strain evidence="3 4">PW21</strain>
    </source>
</reference>
<comment type="caution">
    <text evidence="3">The sequence shown here is derived from an EMBL/GenBank/DDBJ whole genome shotgun (WGS) entry which is preliminary data.</text>
</comment>
<feature type="transmembrane region" description="Helical" evidence="2">
    <location>
        <begin position="30"/>
        <end position="52"/>
    </location>
</feature>
<dbReference type="InterPro" id="IPR021454">
    <property type="entry name" value="DUF3105"/>
</dbReference>
<evidence type="ECO:0000256" key="2">
    <source>
        <dbReference type="SAM" id="Phobius"/>
    </source>
</evidence>
<dbReference type="PANTHER" id="PTHR34179:SF1">
    <property type="entry name" value="TUMOR PROTEIN P53-INDUCIBLE PROTEIN 13"/>
    <property type="match status" value="1"/>
</dbReference>
<keyword evidence="2" id="KW-0472">Membrane</keyword>
<dbReference type="AlphaFoldDB" id="A0A2W5WUP0"/>
<gene>
    <name evidence="3" type="ORF">DNL40_14215</name>
</gene>
<proteinExistence type="predicted"/>
<evidence type="ECO:0000313" key="3">
    <source>
        <dbReference type="EMBL" id="PZR51966.1"/>
    </source>
</evidence>
<sequence length="212" mass="22725">MSKRSSTAERQAKIAALRDQQRRSERRRTALIASVAGGVVAALVGVSAFVIYDASRENARLDAQAAADIDGVEQFEGLTAGHTDTAVAYEQTPPVGGDHNPAWLNCGVYTEPVPNENAVHSLEHGAVWITYDPSLPEDQVATLRRLAQGQQYVLVSPYPGISSPVVASSWGYQLELDSADDERLPVFVRKYLLNPELPEVGAPCSNGVGTPA</sequence>
<organism evidence="3 4">
    <name type="scientific">Xylanimonas oleitrophica</name>
    <dbReference type="NCBI Taxonomy" id="2607479"/>
    <lineage>
        <taxon>Bacteria</taxon>
        <taxon>Bacillati</taxon>
        <taxon>Actinomycetota</taxon>
        <taxon>Actinomycetes</taxon>
        <taxon>Micrococcales</taxon>
        <taxon>Promicromonosporaceae</taxon>
        <taxon>Xylanimonas</taxon>
    </lineage>
</organism>
<keyword evidence="2" id="KW-1133">Transmembrane helix</keyword>
<accession>A0A2W5WUP0</accession>
<feature type="region of interest" description="Disordered" evidence="1">
    <location>
        <begin position="1"/>
        <end position="21"/>
    </location>
</feature>
<dbReference type="GO" id="GO:0005737">
    <property type="term" value="C:cytoplasm"/>
    <property type="evidence" value="ECO:0007669"/>
    <property type="project" value="TreeGrafter"/>
</dbReference>
<evidence type="ECO:0000256" key="1">
    <source>
        <dbReference type="SAM" id="MobiDB-lite"/>
    </source>
</evidence>
<dbReference type="Pfam" id="PF11303">
    <property type="entry name" value="DUF3105"/>
    <property type="match status" value="1"/>
</dbReference>
<evidence type="ECO:0000313" key="4">
    <source>
        <dbReference type="Proteomes" id="UP000248783"/>
    </source>
</evidence>
<keyword evidence="2" id="KW-0812">Transmembrane</keyword>
<dbReference type="Proteomes" id="UP000248783">
    <property type="component" value="Unassembled WGS sequence"/>
</dbReference>
<feature type="compositionally biased region" description="Basic and acidic residues" evidence="1">
    <location>
        <begin position="1"/>
        <end position="12"/>
    </location>
</feature>
<dbReference type="RefSeq" id="WP_111251922.1">
    <property type="nucleotide sequence ID" value="NZ_QKWH01000014.1"/>
</dbReference>
<keyword evidence="4" id="KW-1185">Reference proteome</keyword>
<name>A0A2W5WUP0_9MICO</name>